<dbReference type="PANTHER" id="PTHR23502">
    <property type="entry name" value="MAJOR FACILITATOR SUPERFAMILY"/>
    <property type="match status" value="1"/>
</dbReference>
<dbReference type="InterPro" id="IPR036259">
    <property type="entry name" value="MFS_trans_sf"/>
</dbReference>
<dbReference type="SUPFAM" id="SSF103473">
    <property type="entry name" value="MFS general substrate transporter"/>
    <property type="match status" value="1"/>
</dbReference>
<accession>A0A168BCK7</accession>
<dbReference type="PANTHER" id="PTHR23502:SF48">
    <property type="entry name" value="MULTIDRUG TRANSPORTER, PUTATIVE (AFU_ORTHOLOGUE AFUA_5G02700)-RELATED"/>
    <property type="match status" value="1"/>
</dbReference>
<feature type="compositionally biased region" description="Polar residues" evidence="5">
    <location>
        <begin position="33"/>
        <end position="44"/>
    </location>
</feature>
<sequence>MVDPTHAHNTPEIGSQPPGSPRRSSGPLGHGENSGQTRSSLDPTLQSQRSHHRRHSSLSSSNTRPISRTSTVNDDASNPAYSIKRTLTVGVPGTTDPTDLPVRELEPTANLNEYIEETASGLIPKRTVTKEGKEEDYELVTWKENDPENPKNWSKLKKWYITMSVAWTCFVVAFCSGIVTADFEDVQAEFNVSQEVALLTITVFVVGFGVGPMVFAPMSEMFGRYPVYTITLFLAVIFEIPCAEAKNIGTLIVCRAIDGIAFSAPMTLVGGTLSDLWTNEERGVPMAAFSAAPFLGPAIGPLVGGFVGDNKGWRWIYWLQLILSGAVWVQMTFTVPETYTPALLRKRAEKMRKETGDPKYVTEQDLDSRPTGEKLRIFLFRPFQLLFLEPIVFFISLYMSVLYGLLYMFFVAYPIVYVEGKGYSESITGLMFIPLALGVVMSAFFSPFINKHYLKIYNRYNGRPPAEMRLIPMMWSCWFIPIGLFIFAWTSYPNIHWIGPAIGGWPVGFGFIFLYNAANNYLVDTYQHQAASALAAKTFLRSMWGAGAVLFTEQMYHTLNDRWASTLLAFLGLACCAIPYVFWFFGARIRKFSKYAYHEPEENEKVSARDPAAPEEV</sequence>
<feature type="transmembrane region" description="Helical" evidence="6">
    <location>
        <begin position="385"/>
        <end position="410"/>
    </location>
</feature>
<dbReference type="InterPro" id="IPR011701">
    <property type="entry name" value="MFS"/>
</dbReference>
<dbReference type="GO" id="GO:0005886">
    <property type="term" value="C:plasma membrane"/>
    <property type="evidence" value="ECO:0007669"/>
    <property type="project" value="TreeGrafter"/>
</dbReference>
<proteinExistence type="predicted"/>
<feature type="transmembrane region" description="Helical" evidence="6">
    <location>
        <begin position="530"/>
        <end position="551"/>
    </location>
</feature>
<dbReference type="AlphaFoldDB" id="A0A168BCK7"/>
<feature type="region of interest" description="Disordered" evidence="5">
    <location>
        <begin position="1"/>
        <end position="79"/>
    </location>
</feature>
<feature type="transmembrane region" description="Helical" evidence="6">
    <location>
        <begin position="196"/>
        <end position="216"/>
    </location>
</feature>
<keyword evidence="4 6" id="KW-0472">Membrane</keyword>
<keyword evidence="2 6" id="KW-0812">Transmembrane</keyword>
<name>A0A168BCK7_9EURO</name>
<evidence type="ECO:0000313" key="8">
    <source>
        <dbReference type="EMBL" id="KZZ95121.1"/>
    </source>
</evidence>
<feature type="domain" description="Major facilitator superfamily (MFS) profile" evidence="7">
    <location>
        <begin position="161"/>
        <end position="617"/>
    </location>
</feature>
<dbReference type="FunFam" id="1.20.1250.20:FF:000011">
    <property type="entry name" value="MFS multidrug transporter, putative"/>
    <property type="match status" value="1"/>
</dbReference>
<feature type="transmembrane region" description="Helical" evidence="6">
    <location>
        <begin position="470"/>
        <end position="489"/>
    </location>
</feature>
<evidence type="ECO:0000256" key="3">
    <source>
        <dbReference type="ARBA" id="ARBA00022989"/>
    </source>
</evidence>
<evidence type="ECO:0000256" key="4">
    <source>
        <dbReference type="ARBA" id="ARBA00023136"/>
    </source>
</evidence>
<dbReference type="InterPro" id="IPR020846">
    <property type="entry name" value="MFS_dom"/>
</dbReference>
<feature type="transmembrane region" description="Helical" evidence="6">
    <location>
        <begin position="283"/>
        <end position="303"/>
    </location>
</feature>
<feature type="transmembrane region" description="Helical" evidence="6">
    <location>
        <begin position="563"/>
        <end position="585"/>
    </location>
</feature>
<evidence type="ECO:0000256" key="2">
    <source>
        <dbReference type="ARBA" id="ARBA00022692"/>
    </source>
</evidence>
<feature type="transmembrane region" description="Helical" evidence="6">
    <location>
        <begin position="430"/>
        <end position="449"/>
    </location>
</feature>
<protein>
    <submittedName>
        <fullName evidence="8">Major facilitator superfamily domain, general substrate transporter</fullName>
    </submittedName>
</protein>
<dbReference type="Gene3D" id="1.20.1250.20">
    <property type="entry name" value="MFS general substrate transporter like domains"/>
    <property type="match status" value="1"/>
</dbReference>
<evidence type="ECO:0000256" key="1">
    <source>
        <dbReference type="ARBA" id="ARBA00004141"/>
    </source>
</evidence>
<comment type="subcellular location">
    <subcellularLocation>
        <location evidence="1">Membrane</location>
        <topology evidence="1">Multi-pass membrane protein</topology>
    </subcellularLocation>
</comment>
<dbReference type="OrthoDB" id="6770063at2759"/>
<keyword evidence="3 6" id="KW-1133">Transmembrane helix</keyword>
<evidence type="ECO:0000313" key="9">
    <source>
        <dbReference type="Proteomes" id="UP000242877"/>
    </source>
</evidence>
<feature type="transmembrane region" description="Helical" evidence="6">
    <location>
        <begin position="159"/>
        <end position="181"/>
    </location>
</feature>
<gene>
    <name evidence="8" type="ORF">AAP_01609</name>
</gene>
<evidence type="ECO:0000256" key="6">
    <source>
        <dbReference type="SAM" id="Phobius"/>
    </source>
</evidence>
<feature type="compositionally biased region" description="Low complexity" evidence="5">
    <location>
        <begin position="14"/>
        <end position="27"/>
    </location>
</feature>
<reference evidence="8 9" key="1">
    <citation type="journal article" date="2016" name="Genome Biol. Evol.">
        <title>Divergent and convergent evolution of fungal pathogenicity.</title>
        <authorList>
            <person name="Shang Y."/>
            <person name="Xiao G."/>
            <person name="Zheng P."/>
            <person name="Cen K."/>
            <person name="Zhan S."/>
            <person name="Wang C."/>
        </authorList>
    </citation>
    <scope>NUCLEOTIDE SEQUENCE [LARGE SCALE GENOMIC DNA]</scope>
    <source>
        <strain evidence="8 9">ARSEF 7405</strain>
    </source>
</reference>
<dbReference type="PROSITE" id="PS50850">
    <property type="entry name" value="MFS"/>
    <property type="match status" value="1"/>
</dbReference>
<dbReference type="Pfam" id="PF07690">
    <property type="entry name" value="MFS_1"/>
    <property type="match status" value="1"/>
</dbReference>
<dbReference type="GO" id="GO:0022857">
    <property type="term" value="F:transmembrane transporter activity"/>
    <property type="evidence" value="ECO:0007669"/>
    <property type="project" value="InterPro"/>
</dbReference>
<dbReference type="EMBL" id="AZGZ01000005">
    <property type="protein sequence ID" value="KZZ95121.1"/>
    <property type="molecule type" value="Genomic_DNA"/>
</dbReference>
<dbReference type="VEuPathDB" id="FungiDB:AAP_01609"/>
<evidence type="ECO:0000259" key="7">
    <source>
        <dbReference type="PROSITE" id="PS50850"/>
    </source>
</evidence>
<dbReference type="CDD" id="cd17323">
    <property type="entry name" value="MFS_Tpo1_MDR_like"/>
    <property type="match status" value="1"/>
</dbReference>
<feature type="compositionally biased region" description="Polar residues" evidence="5">
    <location>
        <begin position="62"/>
        <end position="79"/>
    </location>
</feature>
<evidence type="ECO:0000256" key="5">
    <source>
        <dbReference type="SAM" id="MobiDB-lite"/>
    </source>
</evidence>
<keyword evidence="9" id="KW-1185">Reference proteome</keyword>
<organism evidence="8 9">
    <name type="scientific">Ascosphaera apis ARSEF 7405</name>
    <dbReference type="NCBI Taxonomy" id="392613"/>
    <lineage>
        <taxon>Eukaryota</taxon>
        <taxon>Fungi</taxon>
        <taxon>Dikarya</taxon>
        <taxon>Ascomycota</taxon>
        <taxon>Pezizomycotina</taxon>
        <taxon>Eurotiomycetes</taxon>
        <taxon>Eurotiomycetidae</taxon>
        <taxon>Onygenales</taxon>
        <taxon>Ascosphaeraceae</taxon>
        <taxon>Ascosphaera</taxon>
    </lineage>
</organism>
<feature type="transmembrane region" description="Helical" evidence="6">
    <location>
        <begin position="495"/>
        <end position="518"/>
    </location>
</feature>
<dbReference type="Proteomes" id="UP000242877">
    <property type="component" value="Unassembled WGS sequence"/>
</dbReference>
<comment type="caution">
    <text evidence="8">The sequence shown here is derived from an EMBL/GenBank/DDBJ whole genome shotgun (WGS) entry which is preliminary data.</text>
</comment>